<sequence>MSLPPPRSELSDLSDPGCVYDLEPRVKVPLNPAYMGTTTTFSGSMDVFSAQSQHQPNMSNNNNYPFFDEQPHQIAAETTPELDFSFLPPTTPAAAHIMMDGSPLSGDFTTGTNNSPGNHNRGRFYVKWKKRRSLSPGGGTQASHSLQWSTPTASLLASSNLVDPALKDDTAVDWAANSIADAFFGPHSMPLLPGLDKSFSHQDMPLQDIRSMPLSFQDLQSMLLQGVQPMPHQDMQPPNQDGHRRSISYGEALQSMSPQEMQPPNQDGHQQSISYEEALQSMSPQEMQPPNQDEHRQPISYQVLQSMSHQVQSMSHQDIEPLPKREIDSLPNQDERRRSISYEALQSMSPQAIQAMSNQDMQSISLQAIQSMSHQDTAIAY</sequence>
<organism evidence="2 3">
    <name type="scientific">Claviceps arundinis</name>
    <dbReference type="NCBI Taxonomy" id="1623583"/>
    <lineage>
        <taxon>Eukaryota</taxon>
        <taxon>Fungi</taxon>
        <taxon>Dikarya</taxon>
        <taxon>Ascomycota</taxon>
        <taxon>Pezizomycotina</taxon>
        <taxon>Sordariomycetes</taxon>
        <taxon>Hypocreomycetidae</taxon>
        <taxon>Hypocreales</taxon>
        <taxon>Clavicipitaceae</taxon>
        <taxon>Claviceps</taxon>
    </lineage>
</organism>
<dbReference type="Proteomes" id="UP000742024">
    <property type="component" value="Unassembled WGS sequence"/>
</dbReference>
<name>A0ABQ7PIW9_9HYPO</name>
<feature type="compositionally biased region" description="Low complexity" evidence="1">
    <location>
        <begin position="307"/>
        <end position="316"/>
    </location>
</feature>
<protein>
    <submittedName>
        <fullName evidence="2">Uncharacterized protein</fullName>
    </submittedName>
</protein>
<dbReference type="EMBL" id="SRPR01000033">
    <property type="protein sequence ID" value="KAG5965156.1"/>
    <property type="molecule type" value="Genomic_DNA"/>
</dbReference>
<evidence type="ECO:0000313" key="3">
    <source>
        <dbReference type="Proteomes" id="UP000742024"/>
    </source>
</evidence>
<evidence type="ECO:0000256" key="1">
    <source>
        <dbReference type="SAM" id="MobiDB-lite"/>
    </source>
</evidence>
<proteinExistence type="predicted"/>
<feature type="region of interest" description="Disordered" evidence="1">
    <location>
        <begin position="307"/>
        <end position="334"/>
    </location>
</feature>
<keyword evidence="3" id="KW-1185">Reference proteome</keyword>
<accession>A0ABQ7PIW9</accession>
<gene>
    <name evidence="2" type="ORF">E4U57_004401</name>
</gene>
<evidence type="ECO:0000313" key="2">
    <source>
        <dbReference type="EMBL" id="KAG5965156.1"/>
    </source>
</evidence>
<comment type="caution">
    <text evidence="2">The sequence shown here is derived from an EMBL/GenBank/DDBJ whole genome shotgun (WGS) entry which is preliminary data.</text>
</comment>
<reference evidence="2 3" key="1">
    <citation type="journal article" date="2020" name="bioRxiv">
        <title>Whole genome comparisons of ergot fungi reveals the divergence and evolution of species within the genus Claviceps are the result of varying mechanisms driving genome evolution and host range expansion.</title>
        <authorList>
            <person name="Wyka S.A."/>
            <person name="Mondo S.J."/>
            <person name="Liu M."/>
            <person name="Dettman J."/>
            <person name="Nalam V."/>
            <person name="Broders K.D."/>
        </authorList>
    </citation>
    <scope>NUCLEOTIDE SEQUENCE [LARGE SCALE GENOMIC DNA]</scope>
    <source>
        <strain evidence="2 3">LM583</strain>
    </source>
</reference>
<feature type="compositionally biased region" description="Basic and acidic residues" evidence="1">
    <location>
        <begin position="317"/>
        <end position="334"/>
    </location>
</feature>